<feature type="transmembrane region" description="Helical" evidence="2">
    <location>
        <begin position="34"/>
        <end position="61"/>
    </location>
</feature>
<name>A0A3B0FH84_PSEPS</name>
<protein>
    <submittedName>
        <fullName evidence="3">DUF817 domain-containing protein</fullName>
    </submittedName>
</protein>
<dbReference type="InterPro" id="IPR008535">
    <property type="entry name" value="DUF817"/>
</dbReference>
<evidence type="ECO:0000256" key="1">
    <source>
        <dbReference type="SAM" id="MobiDB-lite"/>
    </source>
</evidence>
<feature type="region of interest" description="Disordered" evidence="1">
    <location>
        <begin position="282"/>
        <end position="309"/>
    </location>
</feature>
<dbReference type="AlphaFoldDB" id="A0A3B0FH84"/>
<feature type="transmembrane region" description="Helical" evidence="2">
    <location>
        <begin position="73"/>
        <end position="90"/>
    </location>
</feature>
<feature type="compositionally biased region" description="Polar residues" evidence="1">
    <location>
        <begin position="300"/>
        <end position="309"/>
    </location>
</feature>
<reference evidence="4" key="2">
    <citation type="submission" date="2018-10" db="EMBL/GenBank/DDBJ databases">
        <authorList>
            <person name="Wang Y."/>
            <person name="Wang J."/>
            <person name="Yang X."/>
            <person name="Wang Z."/>
            <person name="Huang Y."/>
        </authorList>
    </citation>
    <scope>NUCLEOTIDE SEQUENCE [LARGE SCALE GENOMIC DNA]</scope>
    <source>
        <strain evidence="4">J015</strain>
    </source>
</reference>
<feature type="transmembrane region" description="Helical" evidence="2">
    <location>
        <begin position="216"/>
        <end position="238"/>
    </location>
</feature>
<keyword evidence="2" id="KW-0472">Membrane</keyword>
<dbReference type="RefSeq" id="WP_120693298.1">
    <property type="nucleotide sequence ID" value="NZ_RBNH01000019.1"/>
</dbReference>
<keyword evidence="2" id="KW-0812">Transmembrane</keyword>
<evidence type="ECO:0000313" key="4">
    <source>
        <dbReference type="Proteomes" id="UP000273159"/>
    </source>
</evidence>
<feature type="transmembrane region" description="Helical" evidence="2">
    <location>
        <begin position="258"/>
        <end position="276"/>
    </location>
</feature>
<accession>A0A3B0FH84</accession>
<comment type="caution">
    <text evidence="3">The sequence shown here is derived from an EMBL/GenBank/DDBJ whole genome shotgun (WGS) entry which is preliminary data.</text>
</comment>
<dbReference type="Pfam" id="PF05675">
    <property type="entry name" value="DUF817"/>
    <property type="match status" value="1"/>
</dbReference>
<proteinExistence type="predicted"/>
<sequence length="309" mass="34833">MYSSTPLEQRLDERARRFLASAPASRIRPRLTEFVVFGLKQGWACIFGAVLLAVLMGARLWYPEDAGLARNDFLTLAAVAIQILMVVFRLETLKELRVIILFHLVGTVMELFKTDAGSWSYEAEGVLRIGAVPLFSGFMYAAVGSYMVRVYRLFDLRFANYPRRWITAIIAAAVYANFFSHHYIWDARWVLLAAVVVIFGRCVMHFRVFRKHHRMPLLVAFLLVALFIWIAENIATWSGAWLYPGQVDGWQPVGMEKLVAWFLLMIISVVLVAWVYKPQPSDTGKTADDGGSRPGAAVEPSTSGARPPV</sequence>
<dbReference type="EMBL" id="RBNH01000019">
    <property type="protein sequence ID" value="RKO20941.1"/>
    <property type="molecule type" value="Genomic_DNA"/>
</dbReference>
<dbReference type="Proteomes" id="UP000273159">
    <property type="component" value="Unassembled WGS sequence"/>
</dbReference>
<evidence type="ECO:0000313" key="3">
    <source>
        <dbReference type="EMBL" id="RKO20941.1"/>
    </source>
</evidence>
<reference evidence="3 4" key="1">
    <citation type="submission" date="2018-10" db="EMBL/GenBank/DDBJ databases">
        <title>Genome-guide identification and characterization of bacteria that degrade polycyclic aromatic hydrocarbons and resist hexavalent chromium simultaneously.</title>
        <authorList>
            <person name="Feng H."/>
        </authorList>
    </citation>
    <scope>NUCLEOTIDE SEQUENCE [LARGE SCALE GENOMIC DNA]</scope>
    <source>
        <strain evidence="3 4">J015</strain>
    </source>
</reference>
<evidence type="ECO:0000256" key="2">
    <source>
        <dbReference type="SAM" id="Phobius"/>
    </source>
</evidence>
<feature type="transmembrane region" description="Helical" evidence="2">
    <location>
        <begin position="126"/>
        <end position="144"/>
    </location>
</feature>
<keyword evidence="2" id="KW-1133">Transmembrane helix</keyword>
<gene>
    <name evidence="3" type="ORF">D7Z96_17185</name>
</gene>
<feature type="transmembrane region" description="Helical" evidence="2">
    <location>
        <begin position="190"/>
        <end position="209"/>
    </location>
</feature>
<feature type="transmembrane region" description="Helical" evidence="2">
    <location>
        <begin position="97"/>
        <end position="114"/>
    </location>
</feature>
<organism evidence="3 4">
    <name type="scientific">Pseudarthrobacter phenanthrenivorans</name>
    <name type="common">Arthrobacter phenanthrenivorans</name>
    <dbReference type="NCBI Taxonomy" id="361575"/>
    <lineage>
        <taxon>Bacteria</taxon>
        <taxon>Bacillati</taxon>
        <taxon>Actinomycetota</taxon>
        <taxon>Actinomycetes</taxon>
        <taxon>Micrococcales</taxon>
        <taxon>Micrococcaceae</taxon>
        <taxon>Pseudarthrobacter</taxon>
    </lineage>
</organism>
<feature type="transmembrane region" description="Helical" evidence="2">
    <location>
        <begin position="165"/>
        <end position="184"/>
    </location>
</feature>
<dbReference type="PIRSF" id="PIRSF009141">
    <property type="entry name" value="UCP009141"/>
    <property type="match status" value="1"/>
</dbReference>